<protein>
    <submittedName>
        <fullName evidence="1">CxxC motif-containing protein</fullName>
    </submittedName>
</protein>
<organism evidence="1 2">
    <name type="scientific">Megasphaera paucivorans</name>
    <dbReference type="NCBI Taxonomy" id="349095"/>
    <lineage>
        <taxon>Bacteria</taxon>
        <taxon>Bacillati</taxon>
        <taxon>Bacillota</taxon>
        <taxon>Negativicutes</taxon>
        <taxon>Veillonellales</taxon>
        <taxon>Veillonellaceae</taxon>
        <taxon>Megasphaera</taxon>
    </lineage>
</organism>
<dbReference type="Proteomes" id="UP000199309">
    <property type="component" value="Unassembled WGS sequence"/>
</dbReference>
<dbReference type="RefSeq" id="WP_091652542.1">
    <property type="nucleotide sequence ID" value="NZ_FNHQ01000038.1"/>
</dbReference>
<evidence type="ECO:0000313" key="1">
    <source>
        <dbReference type="EMBL" id="SDN32320.1"/>
    </source>
</evidence>
<dbReference type="AlphaFoldDB" id="A0A1H0AFI5"/>
<keyword evidence="2" id="KW-1185">Reference proteome</keyword>
<proteinExistence type="predicted"/>
<reference evidence="1 2" key="1">
    <citation type="submission" date="2016-10" db="EMBL/GenBank/DDBJ databases">
        <authorList>
            <person name="de Groot N.N."/>
        </authorList>
    </citation>
    <scope>NUCLEOTIDE SEQUENCE [LARGE SCALE GENOMIC DNA]</scope>
    <source>
        <strain evidence="1 2">DSM 16981</strain>
    </source>
</reference>
<dbReference type="PANTHER" id="PTHR39450">
    <property type="entry name" value="MOLYBDOPTERIN OXIDOREDUCTASE, 4FE-4S CLUSTER-BINDING SUBUNIT"/>
    <property type="match status" value="1"/>
</dbReference>
<accession>A0A1H0AFI5</accession>
<dbReference type="SUPFAM" id="SSF160148">
    <property type="entry name" value="CPE0013-like"/>
    <property type="match status" value="1"/>
</dbReference>
<dbReference type="Gene3D" id="3.10.530.10">
    <property type="entry name" value="CPE0013-like"/>
    <property type="match status" value="1"/>
</dbReference>
<dbReference type="InterPro" id="IPR012460">
    <property type="entry name" value="DUF1667"/>
</dbReference>
<dbReference type="SUPFAM" id="SSF53706">
    <property type="entry name" value="Formate dehydrogenase/DMSO reductase, domains 1-3"/>
    <property type="match status" value="1"/>
</dbReference>
<dbReference type="InterPro" id="IPR036593">
    <property type="entry name" value="CPE0013-like_sf"/>
</dbReference>
<sequence>MGIEMKQLNCINCPLGCLLMVELTDGKVTKVTGNTCPRGESYAYQEMTDPQRMLTSTIHIEGGALPLLPVVSQKTLPKDRILDCAAALRGITVTAPVKAGDVVVTNILGLGIDILASRDMDKRQ</sequence>
<evidence type="ECO:0000313" key="2">
    <source>
        <dbReference type="Proteomes" id="UP000199309"/>
    </source>
</evidence>
<dbReference type="STRING" id="349095.SAMN05660299_02517"/>
<gene>
    <name evidence="1" type="ORF">SAMN05660299_02517</name>
</gene>
<name>A0A1H0AFI5_9FIRM</name>
<dbReference type="PANTHER" id="PTHR39450:SF1">
    <property type="entry name" value="DUF1667 DOMAIN-CONTAINING PROTEIN"/>
    <property type="match status" value="1"/>
</dbReference>
<dbReference type="OrthoDB" id="9811531at2"/>
<dbReference type="EMBL" id="FNHQ01000038">
    <property type="protein sequence ID" value="SDN32320.1"/>
    <property type="molecule type" value="Genomic_DNA"/>
</dbReference>
<dbReference type="Pfam" id="PF07892">
    <property type="entry name" value="DUF1667"/>
    <property type="match status" value="1"/>
</dbReference>